<sequence>MIALLENLSEELSLLKVDFSYLGSKYFDPESISFGGFRRLCCSFQGSTGLNISLRTNLVMTRITIQRMSSVH</sequence>
<accession>A0AAD2D5G9</accession>
<dbReference type="AlphaFoldDB" id="A0AAD2D5G9"/>
<dbReference type="EMBL" id="CAMPGE010024018">
    <property type="protein sequence ID" value="CAI2381889.1"/>
    <property type="molecule type" value="Genomic_DNA"/>
</dbReference>
<proteinExistence type="predicted"/>
<evidence type="ECO:0000313" key="1">
    <source>
        <dbReference type="EMBL" id="CAI2381889.1"/>
    </source>
</evidence>
<keyword evidence="2" id="KW-1185">Reference proteome</keyword>
<protein>
    <submittedName>
        <fullName evidence="1">Uncharacterized protein</fullName>
    </submittedName>
</protein>
<comment type="caution">
    <text evidence="1">The sequence shown here is derived from an EMBL/GenBank/DDBJ whole genome shotgun (WGS) entry which is preliminary data.</text>
</comment>
<reference evidence="1" key="1">
    <citation type="submission" date="2023-07" db="EMBL/GenBank/DDBJ databases">
        <authorList>
            <consortium name="AG Swart"/>
            <person name="Singh M."/>
            <person name="Singh A."/>
            <person name="Seah K."/>
            <person name="Emmerich C."/>
        </authorList>
    </citation>
    <scope>NUCLEOTIDE SEQUENCE</scope>
    <source>
        <strain evidence="1">DP1</strain>
    </source>
</reference>
<name>A0AAD2D5G9_EUPCR</name>
<gene>
    <name evidence="1" type="ORF">ECRASSUSDP1_LOCUS23355</name>
</gene>
<dbReference type="Proteomes" id="UP001295684">
    <property type="component" value="Unassembled WGS sequence"/>
</dbReference>
<organism evidence="1 2">
    <name type="scientific">Euplotes crassus</name>
    <dbReference type="NCBI Taxonomy" id="5936"/>
    <lineage>
        <taxon>Eukaryota</taxon>
        <taxon>Sar</taxon>
        <taxon>Alveolata</taxon>
        <taxon>Ciliophora</taxon>
        <taxon>Intramacronucleata</taxon>
        <taxon>Spirotrichea</taxon>
        <taxon>Hypotrichia</taxon>
        <taxon>Euplotida</taxon>
        <taxon>Euplotidae</taxon>
        <taxon>Moneuplotes</taxon>
    </lineage>
</organism>
<evidence type="ECO:0000313" key="2">
    <source>
        <dbReference type="Proteomes" id="UP001295684"/>
    </source>
</evidence>